<evidence type="ECO:0000313" key="3">
    <source>
        <dbReference type="Proteomes" id="UP001251857"/>
    </source>
</evidence>
<name>A0ABU3BW25_9GAMM</name>
<protein>
    <submittedName>
        <fullName evidence="2">Uncharacterized protein</fullName>
    </submittedName>
</protein>
<proteinExistence type="predicted"/>
<evidence type="ECO:0000256" key="1">
    <source>
        <dbReference type="SAM" id="SignalP"/>
    </source>
</evidence>
<dbReference type="EMBL" id="JAVRIB010000001">
    <property type="protein sequence ID" value="MDT0633492.1"/>
    <property type="molecule type" value="Genomic_DNA"/>
</dbReference>
<accession>A0ABU3BW25</accession>
<comment type="caution">
    <text evidence="2">The sequence shown here is derived from an EMBL/GenBank/DDBJ whole genome shotgun (WGS) entry which is preliminary data.</text>
</comment>
<reference evidence="2 3" key="1">
    <citation type="submission" date="2023-09" db="EMBL/GenBank/DDBJ databases">
        <authorList>
            <person name="Rey-Velasco X."/>
        </authorList>
    </citation>
    <scope>NUCLEOTIDE SEQUENCE [LARGE SCALE GENOMIC DNA]</scope>
    <source>
        <strain evidence="2 3">W335</strain>
    </source>
</reference>
<gene>
    <name evidence="2" type="ORF">RM532_00830</name>
</gene>
<feature type="chain" id="PRO_5046511001" evidence="1">
    <location>
        <begin position="26"/>
        <end position="150"/>
    </location>
</feature>
<dbReference type="Proteomes" id="UP001251857">
    <property type="component" value="Unassembled WGS sequence"/>
</dbReference>
<organism evidence="2 3">
    <name type="scientific">Spectribacter hydrogenoxidans</name>
    <dbReference type="NCBI Taxonomy" id="3075608"/>
    <lineage>
        <taxon>Bacteria</taxon>
        <taxon>Pseudomonadati</taxon>
        <taxon>Pseudomonadota</taxon>
        <taxon>Gammaproteobacteria</taxon>
        <taxon>Salinisphaerales</taxon>
        <taxon>Salinisphaeraceae</taxon>
        <taxon>Spectribacter</taxon>
    </lineage>
</organism>
<sequence>MTMRWTRFKYHINATLLLLPLYFLATTLAMGPDGATGATVLAPKSVGPWQVEPRAAGHWPPRPGQELDMTVRFDAGPAAEIRTAVLTIGDRAPAVEDLLSPAAGLLHGGEVLREAHVPAPADISADAALWLTVERWDGSLHHVSWPLASS</sequence>
<evidence type="ECO:0000313" key="2">
    <source>
        <dbReference type="EMBL" id="MDT0633492.1"/>
    </source>
</evidence>
<dbReference type="RefSeq" id="WP_311651201.1">
    <property type="nucleotide sequence ID" value="NZ_JAVRIB010000001.1"/>
</dbReference>
<keyword evidence="3" id="KW-1185">Reference proteome</keyword>
<keyword evidence="1" id="KW-0732">Signal</keyword>
<feature type="signal peptide" evidence="1">
    <location>
        <begin position="1"/>
        <end position="25"/>
    </location>
</feature>